<evidence type="ECO:0000313" key="11">
    <source>
        <dbReference type="Proteomes" id="UP001322664"/>
    </source>
</evidence>
<dbReference type="NCBIfam" id="NF002652">
    <property type="entry name" value="PRK02318.2-5"/>
    <property type="match status" value="1"/>
</dbReference>
<feature type="binding site" evidence="7">
    <location>
        <begin position="4"/>
        <end position="15"/>
    </location>
    <ligand>
        <name>NAD(+)</name>
        <dbReference type="ChEBI" id="CHEBI:57540"/>
    </ligand>
</feature>
<dbReference type="PRINTS" id="PR00084">
    <property type="entry name" value="MTLDHDRGNASE"/>
</dbReference>
<dbReference type="InterPro" id="IPR023028">
    <property type="entry name" value="Mannitol_1_phos_5_DH"/>
</dbReference>
<evidence type="ECO:0000256" key="6">
    <source>
        <dbReference type="ARBA" id="ARBA00048615"/>
    </source>
</evidence>
<dbReference type="GO" id="GO:0008926">
    <property type="term" value="F:mannitol-1-phosphate 5-dehydrogenase activity"/>
    <property type="evidence" value="ECO:0007669"/>
    <property type="project" value="UniProtKB-EC"/>
</dbReference>
<dbReference type="InterPro" id="IPR008927">
    <property type="entry name" value="6-PGluconate_DH-like_C_sf"/>
</dbReference>
<evidence type="ECO:0000256" key="5">
    <source>
        <dbReference type="ARBA" id="ARBA00023027"/>
    </source>
</evidence>
<evidence type="ECO:0000259" key="8">
    <source>
        <dbReference type="Pfam" id="PF01232"/>
    </source>
</evidence>
<feature type="domain" description="Mannitol dehydrogenase N-terminal" evidence="8">
    <location>
        <begin position="2"/>
        <end position="193"/>
    </location>
</feature>
<evidence type="ECO:0000256" key="2">
    <source>
        <dbReference type="ARBA" id="ARBA00012939"/>
    </source>
</evidence>
<keyword evidence="4 7" id="KW-0560">Oxidoreductase</keyword>
<dbReference type="InterPro" id="IPR013118">
    <property type="entry name" value="Mannitol_DH_C"/>
</dbReference>
<comment type="similarity">
    <text evidence="1 7">Belongs to the mannitol dehydrogenase family.</text>
</comment>
<dbReference type="NCBIfam" id="NF002647">
    <property type="entry name" value="PRK02318.1-3"/>
    <property type="match status" value="1"/>
</dbReference>
<dbReference type="Proteomes" id="UP001322664">
    <property type="component" value="Chromosome"/>
</dbReference>
<dbReference type="Gene3D" id="1.10.1040.10">
    <property type="entry name" value="N-(1-d-carboxylethyl)-l-norvaline Dehydrogenase, domain 2"/>
    <property type="match status" value="1"/>
</dbReference>
<evidence type="ECO:0000313" key="10">
    <source>
        <dbReference type="EMBL" id="WPK11374.1"/>
    </source>
</evidence>
<gene>
    <name evidence="7" type="primary">mtlD</name>
    <name evidence="10" type="ORF">R6U77_15995</name>
</gene>
<dbReference type="PANTHER" id="PTHR30524">
    <property type="entry name" value="MANNITOL-1-PHOSPHATE 5-DEHYDROGENASE"/>
    <property type="match status" value="1"/>
</dbReference>
<protein>
    <recommendedName>
        <fullName evidence="3 7">Mannitol-1-phosphate 5-dehydrogenase</fullName>
        <ecNumber evidence="2 7">1.1.1.17</ecNumber>
    </recommendedName>
</protein>
<evidence type="ECO:0000256" key="1">
    <source>
        <dbReference type="ARBA" id="ARBA00006541"/>
    </source>
</evidence>
<name>A0ABZ0RWE8_9BACI</name>
<sequence length="377" mass="41406">MMKAVHFGAGNIGRGFIGALLSKSGYDVTFVDVNADIIQALKDKGSYTVLMAEENGAAEVISGVHALNSERELDAVVEAVAQADIVTTAVGPNILRFVAEPIAKGLEQKGNRPSLVIACENAIGATDTLRVHIEQHVDSEKLADILATTSFPNSAVDRIVPNQQHDELLTVAVEPFFEWVIDASMIQTEKPKLADALFVPDLTPFIERKLFTVNTGHATVAYLGYQKGYTTIYEAMQDQEIVATVRAVLQETGYVLTTVYDFDKEEQSAYIDKVLNRFSNSYVSDELIRVGRSPLRKLSRYERFIKPAMMLLQLGQQPVALLDGIKAAFQFDVTEDAESVELQTKLKTLPLIDVVVEVTGLTKEDELVSLILAKLEA</sequence>
<dbReference type="Pfam" id="PF01232">
    <property type="entry name" value="Mannitol_dh"/>
    <property type="match status" value="1"/>
</dbReference>
<dbReference type="InterPro" id="IPR013328">
    <property type="entry name" value="6PGD_dom2"/>
</dbReference>
<dbReference type="HAMAP" id="MF_00196">
    <property type="entry name" value="Mannitol_dehydrog"/>
    <property type="match status" value="1"/>
</dbReference>
<dbReference type="Pfam" id="PF08125">
    <property type="entry name" value="Mannitol_dh_C"/>
    <property type="match status" value="1"/>
</dbReference>
<dbReference type="SUPFAM" id="SSF48179">
    <property type="entry name" value="6-phosphogluconate dehydrogenase C-terminal domain-like"/>
    <property type="match status" value="1"/>
</dbReference>
<feature type="domain" description="Mannitol dehydrogenase C-terminal" evidence="9">
    <location>
        <begin position="201"/>
        <end position="346"/>
    </location>
</feature>
<dbReference type="InterPro" id="IPR036291">
    <property type="entry name" value="NAD(P)-bd_dom_sf"/>
</dbReference>
<organism evidence="10 11">
    <name type="scientific">Lysinibacillus louembei</name>
    <dbReference type="NCBI Taxonomy" id="1470088"/>
    <lineage>
        <taxon>Bacteria</taxon>
        <taxon>Bacillati</taxon>
        <taxon>Bacillota</taxon>
        <taxon>Bacilli</taxon>
        <taxon>Bacillales</taxon>
        <taxon>Bacillaceae</taxon>
        <taxon>Lysinibacillus</taxon>
    </lineage>
</organism>
<dbReference type="InterPro" id="IPR013131">
    <property type="entry name" value="Mannitol_DH_N"/>
</dbReference>
<proteinExistence type="inferred from homology"/>
<evidence type="ECO:0000256" key="7">
    <source>
        <dbReference type="HAMAP-Rule" id="MF_00196"/>
    </source>
</evidence>
<dbReference type="SUPFAM" id="SSF51735">
    <property type="entry name" value="NAD(P)-binding Rossmann-fold domains"/>
    <property type="match status" value="1"/>
</dbReference>
<comment type="catalytic activity">
    <reaction evidence="6 7">
        <text>D-mannitol 1-phosphate + NAD(+) = beta-D-fructose 6-phosphate + NADH + H(+)</text>
        <dbReference type="Rhea" id="RHEA:19661"/>
        <dbReference type="ChEBI" id="CHEBI:15378"/>
        <dbReference type="ChEBI" id="CHEBI:57540"/>
        <dbReference type="ChEBI" id="CHEBI:57634"/>
        <dbReference type="ChEBI" id="CHEBI:57945"/>
        <dbReference type="ChEBI" id="CHEBI:61381"/>
        <dbReference type="EC" id="1.1.1.17"/>
    </reaction>
</comment>
<dbReference type="InterPro" id="IPR000669">
    <property type="entry name" value="Mannitol_DH"/>
</dbReference>
<evidence type="ECO:0000259" key="9">
    <source>
        <dbReference type="Pfam" id="PF08125"/>
    </source>
</evidence>
<dbReference type="Gene3D" id="3.40.50.720">
    <property type="entry name" value="NAD(P)-binding Rossmann-like Domain"/>
    <property type="match status" value="1"/>
</dbReference>
<reference evidence="10 11" key="1">
    <citation type="submission" date="2023-09" db="EMBL/GenBank/DDBJ databases">
        <authorList>
            <person name="Page C.A."/>
            <person name="Perez-Diaz I.M."/>
        </authorList>
    </citation>
    <scope>NUCLEOTIDE SEQUENCE [LARGE SCALE GENOMIC DNA]</scope>
    <source>
        <strain evidence="10 11">Ll15</strain>
    </source>
</reference>
<keyword evidence="5 7" id="KW-0520">NAD</keyword>
<dbReference type="PANTHER" id="PTHR30524:SF0">
    <property type="entry name" value="ALTRONATE OXIDOREDUCTASE-RELATED"/>
    <property type="match status" value="1"/>
</dbReference>
<keyword evidence="11" id="KW-1185">Reference proteome</keyword>
<dbReference type="RefSeq" id="WP_319836418.1">
    <property type="nucleotide sequence ID" value="NZ_CP137624.1"/>
</dbReference>
<dbReference type="EMBL" id="CP137624">
    <property type="protein sequence ID" value="WPK11374.1"/>
    <property type="molecule type" value="Genomic_DNA"/>
</dbReference>
<dbReference type="EC" id="1.1.1.17" evidence="2 7"/>
<accession>A0ABZ0RWE8</accession>
<evidence type="ECO:0000256" key="4">
    <source>
        <dbReference type="ARBA" id="ARBA00023002"/>
    </source>
</evidence>
<evidence type="ECO:0000256" key="3">
    <source>
        <dbReference type="ARBA" id="ARBA00016219"/>
    </source>
</evidence>